<evidence type="ECO:0000259" key="10">
    <source>
        <dbReference type="PROSITE" id="PS50157"/>
    </source>
</evidence>
<keyword evidence="7" id="KW-0238">DNA-binding</keyword>
<organism evidence="11 12">
    <name type="scientific">Stentor coeruleus</name>
    <dbReference type="NCBI Taxonomy" id="5963"/>
    <lineage>
        <taxon>Eukaryota</taxon>
        <taxon>Sar</taxon>
        <taxon>Alveolata</taxon>
        <taxon>Ciliophora</taxon>
        <taxon>Postciliodesmatophora</taxon>
        <taxon>Heterotrichea</taxon>
        <taxon>Heterotrichida</taxon>
        <taxon>Stentoridae</taxon>
        <taxon>Stentor</taxon>
    </lineage>
</organism>
<keyword evidence="3" id="KW-0479">Metal-binding</keyword>
<dbReference type="PROSITE" id="PS50157">
    <property type="entry name" value="ZINC_FINGER_C2H2_2"/>
    <property type="match status" value="6"/>
</dbReference>
<evidence type="ECO:0000256" key="9">
    <source>
        <dbReference type="PROSITE-ProRule" id="PRU00042"/>
    </source>
</evidence>
<feature type="domain" description="C2H2-type" evidence="10">
    <location>
        <begin position="165"/>
        <end position="191"/>
    </location>
</feature>
<evidence type="ECO:0000256" key="7">
    <source>
        <dbReference type="ARBA" id="ARBA00023125"/>
    </source>
</evidence>
<dbReference type="GO" id="GO:0008270">
    <property type="term" value="F:zinc ion binding"/>
    <property type="evidence" value="ECO:0007669"/>
    <property type="project" value="UniProtKB-KW"/>
</dbReference>
<feature type="domain" description="C2H2-type" evidence="10">
    <location>
        <begin position="137"/>
        <end position="164"/>
    </location>
</feature>
<evidence type="ECO:0000313" key="12">
    <source>
        <dbReference type="Proteomes" id="UP000187209"/>
    </source>
</evidence>
<dbReference type="OrthoDB" id="282749at2759"/>
<proteinExistence type="inferred from homology"/>
<dbReference type="InterPro" id="IPR013087">
    <property type="entry name" value="Znf_C2H2_type"/>
</dbReference>
<evidence type="ECO:0000256" key="2">
    <source>
        <dbReference type="ARBA" id="ARBA00006991"/>
    </source>
</evidence>
<evidence type="ECO:0000256" key="4">
    <source>
        <dbReference type="ARBA" id="ARBA00022737"/>
    </source>
</evidence>
<keyword evidence="6" id="KW-0862">Zinc</keyword>
<comment type="caution">
    <text evidence="11">The sequence shown here is derived from an EMBL/GenBank/DDBJ whole genome shotgun (WGS) entry which is preliminary data.</text>
</comment>
<dbReference type="PROSITE" id="PS00028">
    <property type="entry name" value="ZINC_FINGER_C2H2_1"/>
    <property type="match status" value="5"/>
</dbReference>
<dbReference type="SUPFAM" id="SSF57667">
    <property type="entry name" value="beta-beta-alpha zinc fingers"/>
    <property type="match status" value="4"/>
</dbReference>
<dbReference type="PANTHER" id="PTHR24409">
    <property type="entry name" value="ZINC FINGER PROTEIN 142"/>
    <property type="match status" value="1"/>
</dbReference>
<dbReference type="GO" id="GO:0000981">
    <property type="term" value="F:DNA-binding transcription factor activity, RNA polymerase II-specific"/>
    <property type="evidence" value="ECO:0007669"/>
    <property type="project" value="TreeGrafter"/>
</dbReference>
<dbReference type="Proteomes" id="UP000187209">
    <property type="component" value="Unassembled WGS sequence"/>
</dbReference>
<dbReference type="FunFam" id="3.30.160.60:FF:000065">
    <property type="entry name" value="B-cell CLL/lymphoma 6, member B"/>
    <property type="match status" value="1"/>
</dbReference>
<feature type="domain" description="C2H2-type" evidence="10">
    <location>
        <begin position="192"/>
        <end position="219"/>
    </location>
</feature>
<dbReference type="PANTHER" id="PTHR24409:SF295">
    <property type="entry name" value="AZ2-RELATED"/>
    <property type="match status" value="1"/>
</dbReference>
<keyword evidence="5 9" id="KW-0863">Zinc-finger</keyword>
<dbReference type="GO" id="GO:0005634">
    <property type="term" value="C:nucleus"/>
    <property type="evidence" value="ECO:0007669"/>
    <property type="project" value="UniProtKB-SubCell"/>
</dbReference>
<gene>
    <name evidence="11" type="ORF">SteCoe_30788</name>
</gene>
<dbReference type="SMART" id="SM00355">
    <property type="entry name" value="ZnF_C2H2"/>
    <property type="match status" value="6"/>
</dbReference>
<protein>
    <recommendedName>
        <fullName evidence="10">C2H2-type domain-containing protein</fullName>
    </recommendedName>
</protein>
<accession>A0A1R2B2S3</accession>
<reference evidence="11 12" key="1">
    <citation type="submission" date="2016-11" db="EMBL/GenBank/DDBJ databases">
        <title>The macronuclear genome of Stentor coeruleus: a giant cell with tiny introns.</title>
        <authorList>
            <person name="Slabodnick M."/>
            <person name="Ruby J.G."/>
            <person name="Reiff S.B."/>
            <person name="Swart E.C."/>
            <person name="Gosai S."/>
            <person name="Prabakaran S."/>
            <person name="Witkowska E."/>
            <person name="Larue G.E."/>
            <person name="Fisher S."/>
            <person name="Freeman R.M."/>
            <person name="Gunawardena J."/>
            <person name="Chu W."/>
            <person name="Stover N.A."/>
            <person name="Gregory B.D."/>
            <person name="Nowacki M."/>
            <person name="Derisi J."/>
            <person name="Roy S.W."/>
            <person name="Marshall W.F."/>
            <person name="Sood P."/>
        </authorList>
    </citation>
    <scope>NUCLEOTIDE SEQUENCE [LARGE SCALE GENOMIC DNA]</scope>
    <source>
        <strain evidence="11">WM001</strain>
    </source>
</reference>
<feature type="domain" description="C2H2-type" evidence="10">
    <location>
        <begin position="109"/>
        <end position="136"/>
    </location>
</feature>
<dbReference type="EMBL" id="MPUH01001024">
    <property type="protein sequence ID" value="OMJ71084.1"/>
    <property type="molecule type" value="Genomic_DNA"/>
</dbReference>
<dbReference type="FunFam" id="3.30.160.60:FF:002343">
    <property type="entry name" value="Zinc finger protein 33A"/>
    <property type="match status" value="1"/>
</dbReference>
<dbReference type="Gene3D" id="3.30.160.60">
    <property type="entry name" value="Classic Zinc Finger"/>
    <property type="match status" value="6"/>
</dbReference>
<dbReference type="Pfam" id="PF00096">
    <property type="entry name" value="zf-C2H2"/>
    <property type="match status" value="5"/>
</dbReference>
<evidence type="ECO:0000256" key="8">
    <source>
        <dbReference type="ARBA" id="ARBA00023242"/>
    </source>
</evidence>
<comment type="similarity">
    <text evidence="2">Belongs to the krueppel C2H2-type zinc-finger protein family.</text>
</comment>
<evidence type="ECO:0000256" key="5">
    <source>
        <dbReference type="ARBA" id="ARBA00022771"/>
    </source>
</evidence>
<keyword evidence="12" id="KW-1185">Reference proteome</keyword>
<dbReference type="InterPro" id="IPR036236">
    <property type="entry name" value="Znf_C2H2_sf"/>
</dbReference>
<dbReference type="FunFam" id="3.30.160.60:FF:001954">
    <property type="entry name" value="Zinc finger protein 787"/>
    <property type="match status" value="1"/>
</dbReference>
<evidence type="ECO:0000256" key="6">
    <source>
        <dbReference type="ARBA" id="ARBA00022833"/>
    </source>
</evidence>
<feature type="domain" description="C2H2-type" evidence="10">
    <location>
        <begin position="81"/>
        <end position="108"/>
    </location>
</feature>
<evidence type="ECO:0000313" key="11">
    <source>
        <dbReference type="EMBL" id="OMJ71084.1"/>
    </source>
</evidence>
<dbReference type="FunFam" id="3.30.160.60:FF:000688">
    <property type="entry name" value="zinc finger protein 197 isoform X1"/>
    <property type="match status" value="1"/>
</dbReference>
<keyword evidence="4" id="KW-0677">Repeat</keyword>
<evidence type="ECO:0000256" key="3">
    <source>
        <dbReference type="ARBA" id="ARBA00022723"/>
    </source>
</evidence>
<name>A0A1R2B2S3_9CILI</name>
<keyword evidence="8" id="KW-0539">Nucleus</keyword>
<feature type="domain" description="C2H2-type" evidence="10">
    <location>
        <begin position="220"/>
        <end position="251"/>
    </location>
</feature>
<dbReference type="AlphaFoldDB" id="A0A1R2B2S3"/>
<sequence>MSAIEKENLNIFTPVKRVKLEEKEALLATDSSSQFTLYCSNCSHMLDHPIQNIYTAPAIVVVPCEILPQSPPEILLQRKIYYCEICGKNYSRPSTLKTHMRKHTGEKPFSCETCQKSFSEKGNLKIHMRIHTGEKPFKCRICEKTFTTQGHLTDHSRKHTDDRPFLCECGQKFMRSSTLKIHKRTHTGEKPYKCEDCGKSFSESGNLKTHIRIHTNERPYKCIIPECVKAFKTKGQLADHLETKQHASQELRKESLYE</sequence>
<dbReference type="GO" id="GO:0000977">
    <property type="term" value="F:RNA polymerase II transcription regulatory region sequence-specific DNA binding"/>
    <property type="evidence" value="ECO:0007669"/>
    <property type="project" value="TreeGrafter"/>
</dbReference>
<evidence type="ECO:0000256" key="1">
    <source>
        <dbReference type="ARBA" id="ARBA00004123"/>
    </source>
</evidence>
<dbReference type="FunFam" id="3.30.160.60:FF:000912">
    <property type="entry name" value="Zinc finger protein 660"/>
    <property type="match status" value="1"/>
</dbReference>
<comment type="subcellular location">
    <subcellularLocation>
        <location evidence="1">Nucleus</location>
    </subcellularLocation>
</comment>